<protein>
    <submittedName>
        <fullName evidence="3">Uncharacterized protein</fullName>
    </submittedName>
</protein>
<sequence length="67" mass="7817">MKDSGKKGMYKPFFTKSFSSIYVHFNEGIKKIVDESIDIICESPERGKPLRHYKNIRSKRVGVLRII</sequence>
<organism evidence="3 6">
    <name type="scientific">Candidatus Methanofastidiosum methylothiophilum</name>
    <dbReference type="NCBI Taxonomy" id="1705564"/>
    <lineage>
        <taxon>Archaea</taxon>
        <taxon>Methanobacteriati</taxon>
        <taxon>Methanobacteriota</taxon>
        <taxon>Stenosarchaea group</taxon>
        <taxon>Candidatus Methanofastidiosia</taxon>
        <taxon>Candidatus Methanofastidiosales</taxon>
        <taxon>Candidatus Methanofastidiosaceae</taxon>
        <taxon>Candidatus Methanofastidiosum</taxon>
    </lineage>
</organism>
<evidence type="ECO:0000313" key="5">
    <source>
        <dbReference type="Proteomes" id="UP000092401"/>
    </source>
</evidence>
<name>A0A150J0Z0_9EURY</name>
<evidence type="ECO:0000313" key="1">
    <source>
        <dbReference type="EMBL" id="KYC45962.1"/>
    </source>
</evidence>
<dbReference type="Proteomes" id="UP000092403">
    <property type="component" value="Unassembled WGS sequence"/>
</dbReference>
<dbReference type="EMBL" id="LNGE01000007">
    <property type="protein sequence ID" value="KYC45962.1"/>
    <property type="molecule type" value="Genomic_DNA"/>
</dbReference>
<accession>A0A150IM34</accession>
<accession>A0A150J0Z0</accession>
<dbReference type="EMBL" id="LNGF01000008">
    <property type="protein sequence ID" value="KYC48253.1"/>
    <property type="molecule type" value="Genomic_DNA"/>
</dbReference>
<dbReference type="AlphaFoldDB" id="A0A150J0Z0"/>
<evidence type="ECO:0000313" key="6">
    <source>
        <dbReference type="Proteomes" id="UP000092403"/>
    </source>
</evidence>
<comment type="caution">
    <text evidence="3">The sequence shown here is derived from an EMBL/GenBank/DDBJ whole genome shotgun (WGS) entry which is preliminary data.</text>
</comment>
<proteinExistence type="predicted"/>
<reference evidence="4 5" key="1">
    <citation type="journal article" date="2016" name="ISME J.">
        <title>Chasing the elusive Euryarchaeota class WSA2: genomes reveal a uniquely fastidious methyl-reducing methanogen.</title>
        <authorList>
            <person name="Nobu M.K."/>
            <person name="Narihiro T."/>
            <person name="Kuroda K."/>
            <person name="Mei R."/>
            <person name="Liu W.T."/>
        </authorList>
    </citation>
    <scope>NUCLEOTIDE SEQUENCE [LARGE SCALE GENOMIC DNA]</scope>
    <source>
        <strain evidence="1">B03fssc0709_Meth_Bin005</strain>
        <strain evidence="2">B15fssc0709_Meth_Bin003</strain>
        <strain evidence="3">BMIXfssc0709_Meth_Bin006</strain>
    </source>
</reference>
<evidence type="ECO:0000313" key="3">
    <source>
        <dbReference type="EMBL" id="KYC50910.1"/>
    </source>
</evidence>
<evidence type="ECO:0000313" key="2">
    <source>
        <dbReference type="EMBL" id="KYC48253.1"/>
    </source>
</evidence>
<evidence type="ECO:0000313" key="4">
    <source>
        <dbReference type="Proteomes" id="UP000091929"/>
    </source>
</evidence>
<gene>
    <name evidence="1" type="ORF">APG10_00372</name>
    <name evidence="2" type="ORF">APG11_00492</name>
    <name evidence="3" type="ORF">APG12_00473</name>
</gene>
<dbReference type="Proteomes" id="UP000092401">
    <property type="component" value="Unassembled WGS sequence"/>
</dbReference>
<dbReference type="Proteomes" id="UP000091929">
    <property type="component" value="Unassembled WGS sequence"/>
</dbReference>
<dbReference type="EMBL" id="LNJC01000006">
    <property type="protein sequence ID" value="KYC50910.1"/>
    <property type="molecule type" value="Genomic_DNA"/>
</dbReference>
<accession>A0A150ITF9</accession>